<dbReference type="SUPFAM" id="SSF88659">
    <property type="entry name" value="Sigma3 and sigma4 domains of RNA polymerase sigma factors"/>
    <property type="match status" value="1"/>
</dbReference>
<evidence type="ECO:0000256" key="1">
    <source>
        <dbReference type="ARBA" id="ARBA00010641"/>
    </source>
</evidence>
<feature type="domain" description="RNA polymerase sigma factor 70 region 4 type 2" evidence="6">
    <location>
        <begin position="87"/>
        <end position="138"/>
    </location>
</feature>
<dbReference type="Gene3D" id="1.10.1740.10">
    <property type="match status" value="1"/>
</dbReference>
<keyword evidence="8" id="KW-1185">Reference proteome</keyword>
<dbReference type="InterPro" id="IPR013324">
    <property type="entry name" value="RNA_pol_sigma_r3/r4-like"/>
</dbReference>
<comment type="similarity">
    <text evidence="1">Belongs to the sigma-70 factor family. ECF subfamily.</text>
</comment>
<dbReference type="EMBL" id="SGXA01000002">
    <property type="protein sequence ID" value="RZS70832.1"/>
    <property type="molecule type" value="Genomic_DNA"/>
</dbReference>
<dbReference type="Pfam" id="PF04542">
    <property type="entry name" value="Sigma70_r2"/>
    <property type="match status" value="1"/>
</dbReference>
<dbReference type="NCBIfam" id="TIGR02937">
    <property type="entry name" value="sigma70-ECF"/>
    <property type="match status" value="1"/>
</dbReference>
<dbReference type="PANTHER" id="PTHR43133:SF46">
    <property type="entry name" value="RNA POLYMERASE SIGMA-70 FACTOR ECF SUBFAMILY"/>
    <property type="match status" value="1"/>
</dbReference>
<feature type="domain" description="RNA polymerase sigma-70 region 2" evidence="5">
    <location>
        <begin position="2"/>
        <end position="55"/>
    </location>
</feature>
<reference evidence="7 8" key="1">
    <citation type="submission" date="2019-02" db="EMBL/GenBank/DDBJ databases">
        <title>Genomic Encyclopedia of Type Strains, Phase IV (KMG-IV): sequencing the most valuable type-strain genomes for metagenomic binning, comparative biology and taxonomic classification.</title>
        <authorList>
            <person name="Goeker M."/>
        </authorList>
    </citation>
    <scope>NUCLEOTIDE SEQUENCE [LARGE SCALE GENOMIC DNA]</scope>
    <source>
        <strain evidence="7 8">DSM 18116</strain>
    </source>
</reference>
<dbReference type="InterPro" id="IPR039425">
    <property type="entry name" value="RNA_pol_sigma-70-like"/>
</dbReference>
<dbReference type="AlphaFoldDB" id="A0A4Q7MQ54"/>
<keyword evidence="4" id="KW-0804">Transcription</keyword>
<evidence type="ECO:0000256" key="4">
    <source>
        <dbReference type="ARBA" id="ARBA00023163"/>
    </source>
</evidence>
<keyword evidence="2" id="KW-0805">Transcription regulation</keyword>
<name>A0A4Q7MQ54_9BACT</name>
<dbReference type="Pfam" id="PF08281">
    <property type="entry name" value="Sigma70_r4_2"/>
    <property type="match status" value="1"/>
</dbReference>
<gene>
    <name evidence="7" type="ORF">EV199_2727</name>
</gene>
<evidence type="ECO:0000313" key="8">
    <source>
        <dbReference type="Proteomes" id="UP000293874"/>
    </source>
</evidence>
<dbReference type="GO" id="GO:0016987">
    <property type="term" value="F:sigma factor activity"/>
    <property type="evidence" value="ECO:0007669"/>
    <property type="project" value="UniProtKB-KW"/>
</dbReference>
<dbReference type="InterPro" id="IPR014284">
    <property type="entry name" value="RNA_pol_sigma-70_dom"/>
</dbReference>
<evidence type="ECO:0000256" key="3">
    <source>
        <dbReference type="ARBA" id="ARBA00023082"/>
    </source>
</evidence>
<dbReference type="InterPro" id="IPR013249">
    <property type="entry name" value="RNA_pol_sigma70_r4_t2"/>
</dbReference>
<protein>
    <submittedName>
        <fullName evidence="7">RNA polymerase sigma-70 factor (ECF subfamily)</fullName>
    </submittedName>
</protein>
<dbReference type="PANTHER" id="PTHR43133">
    <property type="entry name" value="RNA POLYMERASE ECF-TYPE SIGMA FACTO"/>
    <property type="match status" value="1"/>
</dbReference>
<organism evidence="7 8">
    <name type="scientific">Pseudobacter ginsenosidimutans</name>
    <dbReference type="NCBI Taxonomy" id="661488"/>
    <lineage>
        <taxon>Bacteria</taxon>
        <taxon>Pseudomonadati</taxon>
        <taxon>Bacteroidota</taxon>
        <taxon>Chitinophagia</taxon>
        <taxon>Chitinophagales</taxon>
        <taxon>Chitinophagaceae</taxon>
        <taxon>Pseudobacter</taxon>
    </lineage>
</organism>
<dbReference type="CDD" id="cd06171">
    <property type="entry name" value="Sigma70_r4"/>
    <property type="match status" value="1"/>
</dbReference>
<evidence type="ECO:0000256" key="2">
    <source>
        <dbReference type="ARBA" id="ARBA00023015"/>
    </source>
</evidence>
<proteinExistence type="inferred from homology"/>
<dbReference type="Gene3D" id="1.10.10.10">
    <property type="entry name" value="Winged helix-like DNA-binding domain superfamily/Winged helix DNA-binding domain"/>
    <property type="match status" value="1"/>
</dbReference>
<dbReference type="Proteomes" id="UP000293874">
    <property type="component" value="Unassembled WGS sequence"/>
</dbReference>
<accession>A0A4Q7MQ54</accession>
<dbReference type="GO" id="GO:0003677">
    <property type="term" value="F:DNA binding"/>
    <property type="evidence" value="ECO:0007669"/>
    <property type="project" value="InterPro"/>
</dbReference>
<dbReference type="GO" id="GO:0006352">
    <property type="term" value="P:DNA-templated transcription initiation"/>
    <property type="evidence" value="ECO:0007669"/>
    <property type="project" value="InterPro"/>
</dbReference>
<comment type="caution">
    <text evidence="7">The sequence shown here is derived from an EMBL/GenBank/DDBJ whole genome shotgun (WGS) entry which is preliminary data.</text>
</comment>
<evidence type="ECO:0000259" key="6">
    <source>
        <dbReference type="Pfam" id="PF08281"/>
    </source>
</evidence>
<dbReference type="InterPro" id="IPR007627">
    <property type="entry name" value="RNA_pol_sigma70_r2"/>
</dbReference>
<dbReference type="InterPro" id="IPR036388">
    <property type="entry name" value="WH-like_DNA-bd_sf"/>
</dbReference>
<dbReference type="InterPro" id="IPR013325">
    <property type="entry name" value="RNA_pol_sigma_r2"/>
</dbReference>
<evidence type="ECO:0000313" key="7">
    <source>
        <dbReference type="EMBL" id="RZS70832.1"/>
    </source>
</evidence>
<keyword evidence="3" id="KW-0731">Sigma factor</keyword>
<evidence type="ECO:0000259" key="5">
    <source>
        <dbReference type="Pfam" id="PF04542"/>
    </source>
</evidence>
<dbReference type="SUPFAM" id="SSF88946">
    <property type="entry name" value="Sigma2 domain of RNA polymerase sigma factors"/>
    <property type="match status" value="1"/>
</dbReference>
<sequence length="159" mass="18915">MLRYIGRRPDAEDIVQSVFLKVWEKRKQLPQISQPESWLFITARNEFVNRFRKLRTEQQYRDYLSDMFAEELDAPDKLLIIRQRDSLIRKALHGLPEKQQQAFLLSREEGLTYEKIAERMGVARTTVKEHISRAMKTLKDFMLSNEGELLVLFCFSIFS</sequence>